<dbReference type="SUPFAM" id="SSF103473">
    <property type="entry name" value="MFS general substrate transporter"/>
    <property type="match status" value="1"/>
</dbReference>
<evidence type="ECO:0000256" key="5">
    <source>
        <dbReference type="ARBA" id="ARBA00023136"/>
    </source>
</evidence>
<dbReference type="PANTHER" id="PTHR43791:SF36">
    <property type="entry name" value="TRANSPORTER, PUTATIVE (AFU_ORTHOLOGUE AFUA_6G08340)-RELATED"/>
    <property type="match status" value="1"/>
</dbReference>
<feature type="transmembrane region" description="Helical" evidence="6">
    <location>
        <begin position="397"/>
        <end position="416"/>
    </location>
</feature>
<protein>
    <submittedName>
        <fullName evidence="7">Major facilitator superfamily domain-containing protein</fullName>
    </submittedName>
</protein>
<feature type="transmembrane region" description="Helical" evidence="6">
    <location>
        <begin position="204"/>
        <end position="224"/>
    </location>
</feature>
<sequence length="497" mass="54385">MPFFKPKNDTTKDQHVAPTELESNHVETALDPILSTRVRRKLDMHLLPLLSALYLLAFLDRSNIGNARIAGMAEDLHLTSPDYDWLLTVFYISYILFGFLAIMWKVVPPHRWAAFCVLGWGVVSTAQAATQNWGGMMALRFLMGAFEVAYGPGVPYLLSFFYLRHEVGLRAGLFLSAAPLANTFAGALAYGITSGKPAVAKWRVLFLVEGLPTVCMAVVAWFCLPDSPEKARFLTEEEKGVARRRGVLQAGTATRIGGIEWKEVGEGLKDIKGWILGLMYFSGNVAFSSLPVFLPTILKEMGFSSINAQGLTAPPFFLSFLVVIATTYMADRTQQRGITIVILTAIGGTGYVILAAARSVGAKYLGVFLAAAGIFPAIGNILPWVTNNQGSDTRRGAGIVILNIVGQCGPLLGTRMYPSSEGPQYVKGHAVCAAFMFFFCFLALLLRALLVRENRKLDREYGTLAQQKQAIQEAVARGQGKCEVGLENYGPLFRYVL</sequence>
<accession>A0A6A5QLG8</accession>
<feature type="transmembrane region" description="Helical" evidence="6">
    <location>
        <begin position="364"/>
        <end position="385"/>
    </location>
</feature>
<evidence type="ECO:0000256" key="2">
    <source>
        <dbReference type="ARBA" id="ARBA00022448"/>
    </source>
</evidence>
<evidence type="ECO:0000313" key="7">
    <source>
        <dbReference type="EMBL" id="KAF1916243.1"/>
    </source>
</evidence>
<proteinExistence type="predicted"/>
<reference evidence="7" key="1">
    <citation type="journal article" date="2020" name="Stud. Mycol.">
        <title>101 Dothideomycetes genomes: a test case for predicting lifestyles and emergence of pathogens.</title>
        <authorList>
            <person name="Haridas S."/>
            <person name="Albert R."/>
            <person name="Binder M."/>
            <person name="Bloem J."/>
            <person name="Labutti K."/>
            <person name="Salamov A."/>
            <person name="Andreopoulos B."/>
            <person name="Baker S."/>
            <person name="Barry K."/>
            <person name="Bills G."/>
            <person name="Bluhm B."/>
            <person name="Cannon C."/>
            <person name="Castanera R."/>
            <person name="Culley D."/>
            <person name="Daum C."/>
            <person name="Ezra D."/>
            <person name="Gonzalez J."/>
            <person name="Henrissat B."/>
            <person name="Kuo A."/>
            <person name="Liang C."/>
            <person name="Lipzen A."/>
            <person name="Lutzoni F."/>
            <person name="Magnuson J."/>
            <person name="Mondo S."/>
            <person name="Nolan M."/>
            <person name="Ohm R."/>
            <person name="Pangilinan J."/>
            <person name="Park H.-J."/>
            <person name="Ramirez L."/>
            <person name="Alfaro M."/>
            <person name="Sun H."/>
            <person name="Tritt A."/>
            <person name="Yoshinaga Y."/>
            <person name="Zwiers L.-H."/>
            <person name="Turgeon B."/>
            <person name="Goodwin S."/>
            <person name="Spatafora J."/>
            <person name="Crous P."/>
            <person name="Grigoriev I."/>
        </authorList>
    </citation>
    <scope>NUCLEOTIDE SEQUENCE</scope>
    <source>
        <strain evidence="7">HMLAC05119</strain>
    </source>
</reference>
<dbReference type="InterPro" id="IPR011701">
    <property type="entry name" value="MFS"/>
</dbReference>
<keyword evidence="4 6" id="KW-1133">Transmembrane helix</keyword>
<dbReference type="GO" id="GO:0022857">
    <property type="term" value="F:transmembrane transporter activity"/>
    <property type="evidence" value="ECO:0007669"/>
    <property type="project" value="InterPro"/>
</dbReference>
<dbReference type="InterPro" id="IPR036259">
    <property type="entry name" value="MFS_trans_sf"/>
</dbReference>
<dbReference type="FunFam" id="1.20.1250.20:FF:000018">
    <property type="entry name" value="MFS transporter permease"/>
    <property type="match status" value="1"/>
</dbReference>
<feature type="transmembrane region" description="Helical" evidence="6">
    <location>
        <begin position="337"/>
        <end position="358"/>
    </location>
</feature>
<organism evidence="7 8">
    <name type="scientific">Ampelomyces quisqualis</name>
    <name type="common">Powdery mildew agent</name>
    <dbReference type="NCBI Taxonomy" id="50730"/>
    <lineage>
        <taxon>Eukaryota</taxon>
        <taxon>Fungi</taxon>
        <taxon>Dikarya</taxon>
        <taxon>Ascomycota</taxon>
        <taxon>Pezizomycotina</taxon>
        <taxon>Dothideomycetes</taxon>
        <taxon>Pleosporomycetidae</taxon>
        <taxon>Pleosporales</taxon>
        <taxon>Pleosporineae</taxon>
        <taxon>Phaeosphaeriaceae</taxon>
        <taxon>Ampelomyces</taxon>
    </lineage>
</organism>
<feature type="transmembrane region" description="Helical" evidence="6">
    <location>
        <begin position="141"/>
        <end position="161"/>
    </location>
</feature>
<feature type="transmembrane region" description="Helical" evidence="6">
    <location>
        <begin position="310"/>
        <end position="330"/>
    </location>
</feature>
<evidence type="ECO:0000256" key="1">
    <source>
        <dbReference type="ARBA" id="ARBA00004141"/>
    </source>
</evidence>
<name>A0A6A5QLG8_AMPQU</name>
<gene>
    <name evidence="7" type="ORF">BDU57DRAFT_447983</name>
</gene>
<keyword evidence="5 6" id="KW-0472">Membrane</keyword>
<evidence type="ECO:0000256" key="4">
    <source>
        <dbReference type="ARBA" id="ARBA00022989"/>
    </source>
</evidence>
<evidence type="ECO:0000313" key="8">
    <source>
        <dbReference type="Proteomes" id="UP000800096"/>
    </source>
</evidence>
<evidence type="ECO:0000256" key="6">
    <source>
        <dbReference type="SAM" id="Phobius"/>
    </source>
</evidence>
<dbReference type="Pfam" id="PF07690">
    <property type="entry name" value="MFS_1"/>
    <property type="match status" value="1"/>
</dbReference>
<feature type="transmembrane region" description="Helical" evidence="6">
    <location>
        <begin position="42"/>
        <end position="59"/>
    </location>
</feature>
<feature type="transmembrane region" description="Helical" evidence="6">
    <location>
        <begin position="428"/>
        <end position="450"/>
    </location>
</feature>
<dbReference type="GO" id="GO:0016020">
    <property type="term" value="C:membrane"/>
    <property type="evidence" value="ECO:0007669"/>
    <property type="project" value="UniProtKB-SubCell"/>
</dbReference>
<dbReference type="Proteomes" id="UP000800096">
    <property type="component" value="Unassembled WGS sequence"/>
</dbReference>
<dbReference type="Gene3D" id="1.20.1250.20">
    <property type="entry name" value="MFS general substrate transporter like domains"/>
    <property type="match status" value="2"/>
</dbReference>
<dbReference type="OrthoDB" id="2985014at2759"/>
<dbReference type="FunFam" id="1.20.1250.20:FF:000013">
    <property type="entry name" value="MFS general substrate transporter"/>
    <property type="match status" value="1"/>
</dbReference>
<feature type="transmembrane region" description="Helical" evidence="6">
    <location>
        <begin position="111"/>
        <end position="129"/>
    </location>
</feature>
<keyword evidence="3 6" id="KW-0812">Transmembrane</keyword>
<feature type="transmembrane region" description="Helical" evidence="6">
    <location>
        <begin position="173"/>
        <end position="192"/>
    </location>
</feature>
<evidence type="ECO:0000256" key="3">
    <source>
        <dbReference type="ARBA" id="ARBA00022692"/>
    </source>
</evidence>
<dbReference type="AlphaFoldDB" id="A0A6A5QLG8"/>
<feature type="transmembrane region" description="Helical" evidence="6">
    <location>
        <begin position="278"/>
        <end position="298"/>
    </location>
</feature>
<dbReference type="PANTHER" id="PTHR43791">
    <property type="entry name" value="PERMEASE-RELATED"/>
    <property type="match status" value="1"/>
</dbReference>
<dbReference type="EMBL" id="ML979135">
    <property type="protein sequence ID" value="KAF1916243.1"/>
    <property type="molecule type" value="Genomic_DNA"/>
</dbReference>
<feature type="transmembrane region" description="Helical" evidence="6">
    <location>
        <begin position="85"/>
        <end position="104"/>
    </location>
</feature>
<comment type="subcellular location">
    <subcellularLocation>
        <location evidence="1">Membrane</location>
        <topology evidence="1">Multi-pass membrane protein</topology>
    </subcellularLocation>
</comment>
<keyword evidence="8" id="KW-1185">Reference proteome</keyword>
<keyword evidence="2" id="KW-0813">Transport</keyword>